<dbReference type="EMBL" id="GBRH01258507">
    <property type="protein sequence ID" value="JAD39388.1"/>
    <property type="molecule type" value="Transcribed_RNA"/>
</dbReference>
<protein>
    <submittedName>
        <fullName evidence="1">Uncharacterized protein</fullName>
    </submittedName>
</protein>
<reference evidence="1" key="2">
    <citation type="journal article" date="2015" name="Data Brief">
        <title>Shoot transcriptome of the giant reed, Arundo donax.</title>
        <authorList>
            <person name="Barrero R.A."/>
            <person name="Guerrero F.D."/>
            <person name="Moolhuijzen P."/>
            <person name="Goolsby J.A."/>
            <person name="Tidwell J."/>
            <person name="Bellgard S.E."/>
            <person name="Bellgard M.I."/>
        </authorList>
    </citation>
    <scope>NUCLEOTIDE SEQUENCE</scope>
    <source>
        <tissue evidence="1">Shoot tissue taken approximately 20 cm above the soil surface</tissue>
    </source>
</reference>
<reference evidence="1" key="1">
    <citation type="submission" date="2014-09" db="EMBL/GenBank/DDBJ databases">
        <authorList>
            <person name="Magalhaes I.L.F."/>
            <person name="Oliveira U."/>
            <person name="Santos F.R."/>
            <person name="Vidigal T.H.D.A."/>
            <person name="Brescovit A.D."/>
            <person name="Santos A.J."/>
        </authorList>
    </citation>
    <scope>NUCLEOTIDE SEQUENCE</scope>
    <source>
        <tissue evidence="1">Shoot tissue taken approximately 20 cm above the soil surface</tissue>
    </source>
</reference>
<proteinExistence type="predicted"/>
<organism evidence="1">
    <name type="scientific">Arundo donax</name>
    <name type="common">Giant reed</name>
    <name type="synonym">Donax arundinaceus</name>
    <dbReference type="NCBI Taxonomy" id="35708"/>
    <lineage>
        <taxon>Eukaryota</taxon>
        <taxon>Viridiplantae</taxon>
        <taxon>Streptophyta</taxon>
        <taxon>Embryophyta</taxon>
        <taxon>Tracheophyta</taxon>
        <taxon>Spermatophyta</taxon>
        <taxon>Magnoliopsida</taxon>
        <taxon>Liliopsida</taxon>
        <taxon>Poales</taxon>
        <taxon>Poaceae</taxon>
        <taxon>PACMAD clade</taxon>
        <taxon>Arundinoideae</taxon>
        <taxon>Arundineae</taxon>
        <taxon>Arundo</taxon>
    </lineage>
</organism>
<evidence type="ECO:0000313" key="1">
    <source>
        <dbReference type="EMBL" id="JAD39388.1"/>
    </source>
</evidence>
<name>A0A0A8ZNW1_ARUDO</name>
<accession>A0A0A8ZNW1</accession>
<dbReference type="AlphaFoldDB" id="A0A0A8ZNW1"/>
<sequence>MPLLVSAIVRVTKHCEDDCPRTSCGDCGDRACSGCYDSDDSADDRRGESVLLKGLSQVTELEFSVHSRVGFKIVPYISQVKDFVTQ</sequence>